<sequence length="59" mass="6707">MKSPEADQPRTRKAPLFRVRFRDGATVITTAANALQAEQKARRQRPGFVETVRILKGNR</sequence>
<dbReference type="Proteomes" id="UP000199205">
    <property type="component" value="Unassembled WGS sequence"/>
</dbReference>
<organism evidence="1 2">
    <name type="scientific">Rhizobium lusitanum</name>
    <dbReference type="NCBI Taxonomy" id="293958"/>
    <lineage>
        <taxon>Bacteria</taxon>
        <taxon>Pseudomonadati</taxon>
        <taxon>Pseudomonadota</taxon>
        <taxon>Alphaproteobacteria</taxon>
        <taxon>Hyphomicrobiales</taxon>
        <taxon>Rhizobiaceae</taxon>
        <taxon>Rhizobium/Agrobacterium group</taxon>
        <taxon>Rhizobium</taxon>
    </lineage>
</organism>
<name>A0A1C3W1R6_9HYPH</name>
<dbReference type="AlphaFoldDB" id="A0A1C3W1R6"/>
<evidence type="ECO:0000313" key="2">
    <source>
        <dbReference type="Proteomes" id="UP000199205"/>
    </source>
</evidence>
<accession>A0A1C3W1R6</accession>
<dbReference type="EMBL" id="FMAF01000008">
    <property type="protein sequence ID" value="SCB33851.1"/>
    <property type="molecule type" value="Genomic_DNA"/>
</dbReference>
<gene>
    <name evidence="1" type="ORF">GA0061101_1086</name>
</gene>
<protein>
    <submittedName>
        <fullName evidence="1">Uncharacterized protein</fullName>
    </submittedName>
</protein>
<proteinExistence type="predicted"/>
<evidence type="ECO:0000313" key="1">
    <source>
        <dbReference type="EMBL" id="SCB33851.1"/>
    </source>
</evidence>
<reference evidence="1 2" key="1">
    <citation type="submission" date="2016-08" db="EMBL/GenBank/DDBJ databases">
        <authorList>
            <person name="Seilhamer J.J."/>
        </authorList>
    </citation>
    <scope>NUCLEOTIDE SEQUENCE [LARGE SCALE GENOMIC DNA]</scope>
    <source>
        <strain evidence="1 2">P1-7</strain>
    </source>
</reference>